<reference evidence="10" key="1">
    <citation type="submission" date="2016-01" db="EMBL/GenBank/DDBJ databases">
        <authorList>
            <person name="Mcilroy J.S."/>
            <person name="Karst M S."/>
            <person name="Albertsen M."/>
        </authorList>
    </citation>
    <scope>NUCLEOTIDE SEQUENCE</scope>
    <source>
        <strain evidence="10">Cfx-K</strain>
    </source>
</reference>
<evidence type="ECO:0000256" key="5">
    <source>
        <dbReference type="ARBA" id="ARBA00022842"/>
    </source>
</evidence>
<dbReference type="InterPro" id="IPR002582">
    <property type="entry name" value="ACPS"/>
</dbReference>
<dbReference type="NCBIfam" id="TIGR00556">
    <property type="entry name" value="pantethn_trn"/>
    <property type="match status" value="1"/>
</dbReference>
<dbReference type="NCBIfam" id="TIGR00516">
    <property type="entry name" value="acpS"/>
    <property type="match status" value="1"/>
</dbReference>
<sequence length="134" mass="14205">MLAVGVDIIEVERLTRGLARFGDRFCDRFFTPREQEQCARRPASLAGRFAVKEAVGKALGTGIGDIGWKEIEIVNDERGRPVLTLHGAAAELAGARGLNEWAISLAHTATHAVGMAVATQSSPNHAAGAEDNNG</sequence>
<evidence type="ECO:0000256" key="7">
    <source>
        <dbReference type="ARBA" id="ARBA00023160"/>
    </source>
</evidence>
<proteinExistence type="inferred from homology"/>
<dbReference type="KEGG" id="pbf:CFX0092_A0118"/>
<dbReference type="Pfam" id="PF01648">
    <property type="entry name" value="ACPS"/>
    <property type="match status" value="1"/>
</dbReference>
<organism evidence="10 11">
    <name type="scientific">Candidatus Promineifilum breve</name>
    <dbReference type="NCBI Taxonomy" id="1806508"/>
    <lineage>
        <taxon>Bacteria</taxon>
        <taxon>Bacillati</taxon>
        <taxon>Chloroflexota</taxon>
        <taxon>Ardenticatenia</taxon>
        <taxon>Candidatus Promineifilales</taxon>
        <taxon>Candidatus Promineifilaceae</taxon>
        <taxon>Candidatus Promineifilum</taxon>
    </lineage>
</organism>
<evidence type="ECO:0000256" key="8">
    <source>
        <dbReference type="HAMAP-Rule" id="MF_00101"/>
    </source>
</evidence>
<dbReference type="GO" id="GO:0000287">
    <property type="term" value="F:magnesium ion binding"/>
    <property type="evidence" value="ECO:0007669"/>
    <property type="project" value="UniProtKB-UniRule"/>
</dbReference>
<gene>
    <name evidence="8 10" type="primary">acpS</name>
    <name evidence="10" type="ORF">CFX0092_A0118</name>
</gene>
<dbReference type="EMBL" id="LN890655">
    <property type="protein sequence ID" value="CUS01999.2"/>
    <property type="molecule type" value="Genomic_DNA"/>
</dbReference>
<comment type="catalytic activity">
    <reaction evidence="8">
        <text>apo-[ACP] + CoA = holo-[ACP] + adenosine 3',5'-bisphosphate + H(+)</text>
        <dbReference type="Rhea" id="RHEA:12068"/>
        <dbReference type="Rhea" id="RHEA-COMP:9685"/>
        <dbReference type="Rhea" id="RHEA-COMP:9690"/>
        <dbReference type="ChEBI" id="CHEBI:15378"/>
        <dbReference type="ChEBI" id="CHEBI:29999"/>
        <dbReference type="ChEBI" id="CHEBI:57287"/>
        <dbReference type="ChEBI" id="CHEBI:58343"/>
        <dbReference type="ChEBI" id="CHEBI:64479"/>
        <dbReference type="EC" id="2.7.8.7"/>
    </reaction>
</comment>
<name>A0A160SZ66_9CHLR</name>
<protein>
    <recommendedName>
        <fullName evidence="8">Holo-[acyl-carrier-protein] synthase</fullName>
        <shortName evidence="8">Holo-ACP synthase</shortName>
        <ecNumber evidence="8">2.7.8.7</ecNumber>
    </recommendedName>
    <alternativeName>
        <fullName evidence="8">4'-phosphopantetheinyl transferase AcpS</fullName>
    </alternativeName>
</protein>
<evidence type="ECO:0000313" key="10">
    <source>
        <dbReference type="EMBL" id="CUS01999.2"/>
    </source>
</evidence>
<dbReference type="EC" id="2.7.8.7" evidence="8"/>
<keyword evidence="7 8" id="KW-0275">Fatty acid biosynthesis</keyword>
<feature type="binding site" evidence="8">
    <location>
        <position position="7"/>
    </location>
    <ligand>
        <name>Mg(2+)</name>
        <dbReference type="ChEBI" id="CHEBI:18420"/>
    </ligand>
</feature>
<evidence type="ECO:0000259" key="9">
    <source>
        <dbReference type="Pfam" id="PF01648"/>
    </source>
</evidence>
<comment type="subcellular location">
    <subcellularLocation>
        <location evidence="8">Cytoplasm</location>
    </subcellularLocation>
</comment>
<keyword evidence="8" id="KW-0963">Cytoplasm</keyword>
<feature type="domain" description="4'-phosphopantetheinyl transferase" evidence="9">
    <location>
        <begin position="3"/>
        <end position="104"/>
    </location>
</feature>
<keyword evidence="2 8" id="KW-0808">Transferase</keyword>
<dbReference type="Gene3D" id="3.90.470.20">
    <property type="entry name" value="4'-phosphopantetheinyl transferase domain"/>
    <property type="match status" value="1"/>
</dbReference>
<dbReference type="GO" id="GO:0006633">
    <property type="term" value="P:fatty acid biosynthetic process"/>
    <property type="evidence" value="ECO:0007669"/>
    <property type="project" value="UniProtKB-UniRule"/>
</dbReference>
<dbReference type="RefSeq" id="WP_197699828.1">
    <property type="nucleotide sequence ID" value="NZ_LN890655.1"/>
</dbReference>
<feature type="binding site" evidence="8">
    <location>
        <position position="53"/>
    </location>
    <ligand>
        <name>Mg(2+)</name>
        <dbReference type="ChEBI" id="CHEBI:18420"/>
    </ligand>
</feature>
<dbReference type="GO" id="GO:0005737">
    <property type="term" value="C:cytoplasm"/>
    <property type="evidence" value="ECO:0007669"/>
    <property type="project" value="UniProtKB-SubCell"/>
</dbReference>
<comment type="function">
    <text evidence="8">Transfers the 4'-phosphopantetheine moiety from coenzyme A to a Ser of acyl-carrier-protein.</text>
</comment>
<evidence type="ECO:0000256" key="3">
    <source>
        <dbReference type="ARBA" id="ARBA00022723"/>
    </source>
</evidence>
<evidence type="ECO:0000256" key="2">
    <source>
        <dbReference type="ARBA" id="ARBA00022679"/>
    </source>
</evidence>
<keyword evidence="1 8" id="KW-0444">Lipid biosynthesis</keyword>
<accession>A0A160SZ66</accession>
<evidence type="ECO:0000256" key="1">
    <source>
        <dbReference type="ARBA" id="ARBA00022516"/>
    </source>
</evidence>
<dbReference type="Proteomes" id="UP000215027">
    <property type="component" value="Chromosome I"/>
</dbReference>
<dbReference type="AlphaFoldDB" id="A0A160SZ66"/>
<comment type="cofactor">
    <cofactor evidence="8">
        <name>Mg(2+)</name>
        <dbReference type="ChEBI" id="CHEBI:18420"/>
    </cofactor>
</comment>
<keyword evidence="4 8" id="KW-0276">Fatty acid metabolism</keyword>
<keyword evidence="5 8" id="KW-0460">Magnesium</keyword>
<dbReference type="InterPro" id="IPR037143">
    <property type="entry name" value="4-PPantetheinyl_Trfase_dom_sf"/>
</dbReference>
<dbReference type="HAMAP" id="MF_00101">
    <property type="entry name" value="AcpS"/>
    <property type="match status" value="1"/>
</dbReference>
<keyword evidence="6 8" id="KW-0443">Lipid metabolism</keyword>
<keyword evidence="11" id="KW-1185">Reference proteome</keyword>
<keyword evidence="3 8" id="KW-0479">Metal-binding</keyword>
<dbReference type="SUPFAM" id="SSF56214">
    <property type="entry name" value="4'-phosphopantetheinyl transferase"/>
    <property type="match status" value="1"/>
</dbReference>
<dbReference type="InterPro" id="IPR008278">
    <property type="entry name" value="4-PPantetheinyl_Trfase_dom"/>
</dbReference>
<dbReference type="InterPro" id="IPR004568">
    <property type="entry name" value="Ppantetheine-prot_Trfase_dom"/>
</dbReference>
<comment type="similarity">
    <text evidence="8">Belongs to the P-Pant transferase superfamily. AcpS family.</text>
</comment>
<evidence type="ECO:0000313" key="11">
    <source>
        <dbReference type="Proteomes" id="UP000215027"/>
    </source>
</evidence>
<evidence type="ECO:0000256" key="6">
    <source>
        <dbReference type="ARBA" id="ARBA00023098"/>
    </source>
</evidence>
<evidence type="ECO:0000256" key="4">
    <source>
        <dbReference type="ARBA" id="ARBA00022832"/>
    </source>
</evidence>
<dbReference type="GO" id="GO:0008897">
    <property type="term" value="F:holo-[acyl-carrier-protein] synthase activity"/>
    <property type="evidence" value="ECO:0007669"/>
    <property type="project" value="UniProtKB-UniRule"/>
</dbReference>